<protein>
    <submittedName>
        <fullName evidence="2">LeuA_dimer domain-containing protein</fullName>
    </submittedName>
</protein>
<proteinExistence type="predicted"/>
<accession>A0A1I7ZF95</accession>
<reference evidence="2" key="1">
    <citation type="submission" date="2016-11" db="UniProtKB">
        <authorList>
            <consortium name="WormBaseParasite"/>
        </authorList>
    </citation>
    <scope>IDENTIFICATION</scope>
</reference>
<dbReference type="WBParaSite" id="L893_g25810.t1">
    <property type="protein sequence ID" value="L893_g25810.t1"/>
    <property type="gene ID" value="L893_g25810"/>
</dbReference>
<dbReference type="AlphaFoldDB" id="A0A1I7ZF95"/>
<evidence type="ECO:0000313" key="2">
    <source>
        <dbReference type="WBParaSite" id="L893_g25810.t1"/>
    </source>
</evidence>
<keyword evidence="1" id="KW-1185">Reference proteome</keyword>
<sequence length="82" mass="9240">MMRDPNEPKKCISVGGSFDRITELLARYLQANVAAQSDGNHVSVAGNANRFKATIRSEDDKVLQFEWSLMPKAVKKALKWLF</sequence>
<evidence type="ECO:0000313" key="1">
    <source>
        <dbReference type="Proteomes" id="UP000095287"/>
    </source>
</evidence>
<dbReference type="Proteomes" id="UP000095287">
    <property type="component" value="Unplaced"/>
</dbReference>
<organism evidence="1 2">
    <name type="scientific">Steinernema glaseri</name>
    <dbReference type="NCBI Taxonomy" id="37863"/>
    <lineage>
        <taxon>Eukaryota</taxon>
        <taxon>Metazoa</taxon>
        <taxon>Ecdysozoa</taxon>
        <taxon>Nematoda</taxon>
        <taxon>Chromadorea</taxon>
        <taxon>Rhabditida</taxon>
        <taxon>Tylenchina</taxon>
        <taxon>Panagrolaimomorpha</taxon>
        <taxon>Strongyloidoidea</taxon>
        <taxon>Steinernematidae</taxon>
        <taxon>Steinernema</taxon>
    </lineage>
</organism>
<name>A0A1I7ZF95_9BILA</name>